<dbReference type="InterPro" id="IPR014284">
    <property type="entry name" value="RNA_pol_sigma-70_dom"/>
</dbReference>
<proteinExistence type="inferred from homology"/>
<accession>A0ABR6M5W1</accession>
<dbReference type="InterPro" id="IPR013324">
    <property type="entry name" value="RNA_pol_sigma_r3/r4-like"/>
</dbReference>
<organism evidence="9 10">
    <name type="scientific">Micromonospora echinospora</name>
    <name type="common">Micromonospora purpurea</name>
    <dbReference type="NCBI Taxonomy" id="1877"/>
    <lineage>
        <taxon>Bacteria</taxon>
        <taxon>Bacillati</taxon>
        <taxon>Actinomycetota</taxon>
        <taxon>Actinomycetes</taxon>
        <taxon>Micromonosporales</taxon>
        <taxon>Micromonosporaceae</taxon>
        <taxon>Micromonospora</taxon>
    </lineage>
</organism>
<gene>
    <name evidence="9" type="ORF">FHU28_000539</name>
</gene>
<protein>
    <submittedName>
        <fullName evidence="9">RNA polymerase sigma-70 factor (ECF subfamily)</fullName>
    </submittedName>
</protein>
<comment type="caution">
    <text evidence="9">The sequence shown here is derived from an EMBL/GenBank/DDBJ whole genome shotgun (WGS) entry which is preliminary data.</text>
</comment>
<keyword evidence="5" id="KW-0804">Transcription</keyword>
<dbReference type="InterPro" id="IPR013325">
    <property type="entry name" value="RNA_pol_sigma_r2"/>
</dbReference>
<evidence type="ECO:0000259" key="8">
    <source>
        <dbReference type="Pfam" id="PF08281"/>
    </source>
</evidence>
<evidence type="ECO:0000259" key="7">
    <source>
        <dbReference type="Pfam" id="PF04542"/>
    </source>
</evidence>
<dbReference type="Gene3D" id="1.10.10.10">
    <property type="entry name" value="Winged helix-like DNA-binding domain superfamily/Winged helix DNA-binding domain"/>
    <property type="match status" value="1"/>
</dbReference>
<dbReference type="SUPFAM" id="SSF88946">
    <property type="entry name" value="Sigma2 domain of RNA polymerase sigma factors"/>
    <property type="match status" value="1"/>
</dbReference>
<dbReference type="RefSeq" id="WP_184680545.1">
    <property type="nucleotide sequence ID" value="NZ_JACHJC010000001.1"/>
</dbReference>
<dbReference type="NCBIfam" id="NF007225">
    <property type="entry name" value="PRK09643.1"/>
    <property type="match status" value="1"/>
</dbReference>
<feature type="region of interest" description="Disordered" evidence="6">
    <location>
        <begin position="205"/>
        <end position="244"/>
    </location>
</feature>
<comment type="similarity">
    <text evidence="1">Belongs to the sigma-70 factor family. ECF subfamily.</text>
</comment>
<evidence type="ECO:0000256" key="2">
    <source>
        <dbReference type="ARBA" id="ARBA00023015"/>
    </source>
</evidence>
<dbReference type="NCBIfam" id="TIGR02937">
    <property type="entry name" value="sigma70-ECF"/>
    <property type="match status" value="1"/>
</dbReference>
<feature type="region of interest" description="Disordered" evidence="6">
    <location>
        <begin position="1"/>
        <end position="22"/>
    </location>
</feature>
<dbReference type="Pfam" id="PF04542">
    <property type="entry name" value="Sigma70_r2"/>
    <property type="match status" value="1"/>
</dbReference>
<feature type="compositionally biased region" description="Polar residues" evidence="6">
    <location>
        <begin position="229"/>
        <end position="244"/>
    </location>
</feature>
<dbReference type="InterPro" id="IPR039425">
    <property type="entry name" value="RNA_pol_sigma-70-like"/>
</dbReference>
<dbReference type="InterPro" id="IPR007627">
    <property type="entry name" value="RNA_pol_sigma70_r2"/>
</dbReference>
<dbReference type="Gene3D" id="1.10.1740.10">
    <property type="match status" value="1"/>
</dbReference>
<dbReference type="PANTHER" id="PTHR43133">
    <property type="entry name" value="RNA POLYMERASE ECF-TYPE SIGMA FACTO"/>
    <property type="match status" value="1"/>
</dbReference>
<evidence type="ECO:0000256" key="5">
    <source>
        <dbReference type="ARBA" id="ARBA00023163"/>
    </source>
</evidence>
<evidence type="ECO:0000256" key="1">
    <source>
        <dbReference type="ARBA" id="ARBA00010641"/>
    </source>
</evidence>
<dbReference type="SUPFAM" id="SSF88659">
    <property type="entry name" value="Sigma3 and sigma4 domains of RNA polymerase sigma factors"/>
    <property type="match status" value="1"/>
</dbReference>
<dbReference type="GeneID" id="300291134"/>
<evidence type="ECO:0000256" key="6">
    <source>
        <dbReference type="SAM" id="MobiDB-lite"/>
    </source>
</evidence>
<keyword evidence="4" id="KW-0238">DNA-binding</keyword>
<evidence type="ECO:0000256" key="4">
    <source>
        <dbReference type="ARBA" id="ARBA00023125"/>
    </source>
</evidence>
<feature type="region of interest" description="Disordered" evidence="6">
    <location>
        <begin position="111"/>
        <end position="139"/>
    </location>
</feature>
<evidence type="ECO:0000313" key="9">
    <source>
        <dbReference type="EMBL" id="MBB5110700.1"/>
    </source>
</evidence>
<dbReference type="PANTHER" id="PTHR43133:SF50">
    <property type="entry name" value="ECF RNA POLYMERASE SIGMA FACTOR SIGM"/>
    <property type="match status" value="1"/>
</dbReference>
<feature type="domain" description="RNA polymerase sigma factor 70 region 4 type 2" evidence="8">
    <location>
        <begin position="146"/>
        <end position="196"/>
    </location>
</feature>
<feature type="domain" description="RNA polymerase sigma-70 region 2" evidence="7">
    <location>
        <begin position="41"/>
        <end position="107"/>
    </location>
</feature>
<dbReference type="EMBL" id="JACHJC010000001">
    <property type="protein sequence ID" value="MBB5110700.1"/>
    <property type="molecule type" value="Genomic_DNA"/>
</dbReference>
<evidence type="ECO:0000256" key="3">
    <source>
        <dbReference type="ARBA" id="ARBA00023082"/>
    </source>
</evidence>
<dbReference type="InterPro" id="IPR036388">
    <property type="entry name" value="WH-like_DNA-bd_sf"/>
</dbReference>
<sequence length="244" mass="26004">MADRGGRTPDAATGVGPQPGRSDLDLLRAHVEGDRDAFTDLFQRHRDRLWAVALRTIGDREDAADALQDAMLSAHRAAARFRGDSAVTTWLHRIVVNACLDRIRRRQTHATVPLPDGVHTDGEPGRHTGGREPAAPSRDHDTALVVRQALAALPAEQRAALVLVDVQGYPVAEVALMLGVAEGTVKSRCARGRARLAVRLGHLRTGSDSPAADVPRVTSGNRRGPEGVGSSSGASRQAVSQEEP</sequence>
<dbReference type="InterPro" id="IPR013249">
    <property type="entry name" value="RNA_pol_sigma70_r4_t2"/>
</dbReference>
<dbReference type="CDD" id="cd06171">
    <property type="entry name" value="Sigma70_r4"/>
    <property type="match status" value="1"/>
</dbReference>
<name>A0ABR6M5W1_MICEC</name>
<dbReference type="Pfam" id="PF08281">
    <property type="entry name" value="Sigma70_r4_2"/>
    <property type="match status" value="1"/>
</dbReference>
<reference evidence="9 10" key="1">
    <citation type="submission" date="2020-08" db="EMBL/GenBank/DDBJ databases">
        <title>Sequencing the genomes of 1000 actinobacteria strains.</title>
        <authorList>
            <person name="Klenk H.-P."/>
        </authorList>
    </citation>
    <scope>NUCLEOTIDE SEQUENCE [LARGE SCALE GENOMIC DNA]</scope>
    <source>
        <strain evidence="9 10">DSM 43036</strain>
    </source>
</reference>
<feature type="compositionally biased region" description="Basic and acidic residues" evidence="6">
    <location>
        <begin position="118"/>
        <end position="130"/>
    </location>
</feature>
<dbReference type="Proteomes" id="UP000618986">
    <property type="component" value="Unassembled WGS sequence"/>
</dbReference>
<keyword evidence="3" id="KW-0731">Sigma factor</keyword>
<evidence type="ECO:0000313" key="10">
    <source>
        <dbReference type="Proteomes" id="UP000618986"/>
    </source>
</evidence>
<keyword evidence="10" id="KW-1185">Reference proteome</keyword>
<keyword evidence="2" id="KW-0805">Transcription regulation</keyword>